<name>A0A4S8MFA4_DENBC</name>
<dbReference type="OrthoDB" id="3918848at2759"/>
<dbReference type="EMBL" id="ML179091">
    <property type="protein sequence ID" value="THV01315.1"/>
    <property type="molecule type" value="Genomic_DNA"/>
</dbReference>
<dbReference type="Pfam" id="PF17168">
    <property type="entry name" value="DUF5127"/>
    <property type="match status" value="1"/>
</dbReference>
<reference evidence="4 5" key="1">
    <citation type="journal article" date="2019" name="Nat. Ecol. Evol.">
        <title>Megaphylogeny resolves global patterns of mushroom evolution.</title>
        <authorList>
            <person name="Varga T."/>
            <person name="Krizsan K."/>
            <person name="Foldi C."/>
            <person name="Dima B."/>
            <person name="Sanchez-Garcia M."/>
            <person name="Sanchez-Ramirez S."/>
            <person name="Szollosi G.J."/>
            <person name="Szarkandi J.G."/>
            <person name="Papp V."/>
            <person name="Albert L."/>
            <person name="Andreopoulos W."/>
            <person name="Angelini C."/>
            <person name="Antonin V."/>
            <person name="Barry K.W."/>
            <person name="Bougher N.L."/>
            <person name="Buchanan P."/>
            <person name="Buyck B."/>
            <person name="Bense V."/>
            <person name="Catcheside P."/>
            <person name="Chovatia M."/>
            <person name="Cooper J."/>
            <person name="Damon W."/>
            <person name="Desjardin D."/>
            <person name="Finy P."/>
            <person name="Geml J."/>
            <person name="Haridas S."/>
            <person name="Hughes K."/>
            <person name="Justo A."/>
            <person name="Karasinski D."/>
            <person name="Kautmanova I."/>
            <person name="Kiss B."/>
            <person name="Kocsube S."/>
            <person name="Kotiranta H."/>
            <person name="LaButti K.M."/>
            <person name="Lechner B.E."/>
            <person name="Liimatainen K."/>
            <person name="Lipzen A."/>
            <person name="Lukacs Z."/>
            <person name="Mihaltcheva S."/>
            <person name="Morgado L.N."/>
            <person name="Niskanen T."/>
            <person name="Noordeloos M.E."/>
            <person name="Ohm R.A."/>
            <person name="Ortiz-Santana B."/>
            <person name="Ovrebo C."/>
            <person name="Racz N."/>
            <person name="Riley R."/>
            <person name="Savchenko A."/>
            <person name="Shiryaev A."/>
            <person name="Soop K."/>
            <person name="Spirin V."/>
            <person name="Szebenyi C."/>
            <person name="Tomsovsky M."/>
            <person name="Tulloss R.E."/>
            <person name="Uehling J."/>
            <person name="Grigoriev I.V."/>
            <person name="Vagvolgyi C."/>
            <person name="Papp T."/>
            <person name="Martin F.M."/>
            <person name="Miettinen O."/>
            <person name="Hibbett D.S."/>
            <person name="Nagy L.G."/>
        </authorList>
    </citation>
    <scope>NUCLEOTIDE SEQUENCE [LARGE SCALE GENOMIC DNA]</scope>
    <source>
        <strain evidence="4 5">CBS 962.96</strain>
    </source>
</reference>
<dbReference type="InterPro" id="IPR032514">
    <property type="entry name" value="GtaA_central"/>
</dbReference>
<protein>
    <recommendedName>
        <fullName evidence="6">DUF1793-domain-containing protein</fullName>
    </recommendedName>
</protein>
<proteinExistence type="predicted"/>
<feature type="domain" description="Glutaminase A central" evidence="2">
    <location>
        <begin position="355"/>
        <end position="710"/>
    </location>
</feature>
<evidence type="ECO:0008006" key="6">
    <source>
        <dbReference type="Google" id="ProtNLM"/>
    </source>
</evidence>
<feature type="domain" description="Glutaminase A N-terminal" evidence="3">
    <location>
        <begin position="110"/>
        <end position="346"/>
    </location>
</feature>
<dbReference type="PANTHER" id="PTHR31987:SF1">
    <property type="entry name" value="GLUTAMINASE A"/>
    <property type="match status" value="1"/>
</dbReference>
<evidence type="ECO:0000313" key="5">
    <source>
        <dbReference type="Proteomes" id="UP000297245"/>
    </source>
</evidence>
<dbReference type="Proteomes" id="UP000297245">
    <property type="component" value="Unassembled WGS sequence"/>
</dbReference>
<dbReference type="PANTHER" id="PTHR31987">
    <property type="entry name" value="GLUTAMINASE A-RELATED"/>
    <property type="match status" value="1"/>
</dbReference>
<organism evidence="4 5">
    <name type="scientific">Dendrothele bispora (strain CBS 962.96)</name>
    <dbReference type="NCBI Taxonomy" id="1314807"/>
    <lineage>
        <taxon>Eukaryota</taxon>
        <taxon>Fungi</taxon>
        <taxon>Dikarya</taxon>
        <taxon>Basidiomycota</taxon>
        <taxon>Agaricomycotina</taxon>
        <taxon>Agaricomycetes</taxon>
        <taxon>Agaricomycetidae</taxon>
        <taxon>Agaricales</taxon>
        <taxon>Agaricales incertae sedis</taxon>
        <taxon>Dendrothele</taxon>
    </lineage>
</organism>
<evidence type="ECO:0000259" key="2">
    <source>
        <dbReference type="Pfam" id="PF16335"/>
    </source>
</evidence>
<sequence length="802" mass="89098">MYRYLYILYASILLLPNFVQSVGFPHNFTPSTYPLAVRSPYLNTWVDATGSNGAILSHDWPKHWDMSQTMGWCGMARIDNIVYQWLGPPTNSSASTIIIPSIKTSTITPTRTIFELEAGPMLLNISFFNPIETEDLTRQSIPFMYLSLSAQSLDNQAHEVQIYSDISAEWVTGDRDNSTVKWNTTLTSSTIFHQSYLQNPQSMVEIHNQAQDATVYYAMNLDQNISWKTGDANITRPLFQDNGRLDNETDTSFRVVNDQLPVFGFAVDLGSLKSTTSSLVWALGIVRDPVVKYAASLNSIQNQRPYFYSDSRFSSQKIEDVIDFFMQDYESAVQRAESLDDRILQDSASVSGGNDQYFNLVSMGARLVLAGFDITYSTKEDGTTDIKAFMKNTGIASKSNNALGLYASLPAFVYLNSTWMTYLLDSSMQHQNSLASQDNFAASVDLGNYPNATSGVVGASSVQGEDTASMLIMVATQARISKDTKFISKYYELLKTWTGHLLERSWPPTKQQTLDRVTITADDFTTVALKGIIGIGAMAQISAALGYSNDSEMYLANFCRSQSKAASLIQDWQTKTVKSDYITMEFEDDGSSALLYDLYADSLLGTNLVNQTVYGIHEHFCQTALSSADHPLGIPVSSYDPVTKSMWSMFAAATLSDNKTRNDLINTIFSRVTFNQSLGRNFPLMYDTRNFSAQPVEGTNPQQGGMFALLALGYVLFFVFCEVRSSQFILQSIENCRHSEPNPRAVAVGIEGKSRENRWHRDWIGLCISVSFIGGLSIMEKGQAAESKTSGSHTKRLSNGSS</sequence>
<accession>A0A4S8MFA4</accession>
<feature type="signal peptide" evidence="1">
    <location>
        <begin position="1"/>
        <end position="21"/>
    </location>
</feature>
<evidence type="ECO:0000256" key="1">
    <source>
        <dbReference type="SAM" id="SignalP"/>
    </source>
</evidence>
<feature type="chain" id="PRO_5020751809" description="DUF1793-domain-containing protein" evidence="1">
    <location>
        <begin position="22"/>
        <end position="802"/>
    </location>
</feature>
<keyword evidence="1" id="KW-0732">Signal</keyword>
<dbReference type="Pfam" id="PF16335">
    <property type="entry name" value="GtaA_6_Hairpin"/>
    <property type="match status" value="1"/>
</dbReference>
<evidence type="ECO:0000313" key="4">
    <source>
        <dbReference type="EMBL" id="THV01315.1"/>
    </source>
</evidence>
<dbReference type="InterPro" id="IPR033433">
    <property type="entry name" value="GtaA_N"/>
</dbReference>
<evidence type="ECO:0000259" key="3">
    <source>
        <dbReference type="Pfam" id="PF17168"/>
    </source>
</evidence>
<gene>
    <name evidence="4" type="ORF">K435DRAFT_655543</name>
</gene>
<keyword evidence="5" id="KW-1185">Reference proteome</keyword>
<dbReference type="InterPro" id="IPR052743">
    <property type="entry name" value="Glutaminase_GtaA"/>
</dbReference>
<dbReference type="AlphaFoldDB" id="A0A4S8MFA4"/>